<feature type="compositionally biased region" description="Polar residues" evidence="6">
    <location>
        <begin position="833"/>
        <end position="853"/>
    </location>
</feature>
<evidence type="ECO:0000256" key="4">
    <source>
        <dbReference type="ARBA" id="ARBA00022729"/>
    </source>
</evidence>
<dbReference type="SUPFAM" id="SSF49478">
    <property type="entry name" value="Cna protein B-type domain"/>
    <property type="match status" value="4"/>
</dbReference>
<reference evidence="10 11" key="1">
    <citation type="submission" date="2018-10" db="EMBL/GenBank/DDBJ databases">
        <title>Lactobacillus sp. R7 and Lactobacillus sp. R19 isolated from fermented mustard green product of Taiwan.</title>
        <authorList>
            <person name="Lin S.-T."/>
        </authorList>
    </citation>
    <scope>NUCLEOTIDE SEQUENCE [LARGE SCALE GENOMIC DNA]</scope>
    <source>
        <strain evidence="10 11">BCRC 81127</strain>
    </source>
</reference>
<dbReference type="InterPro" id="IPR019931">
    <property type="entry name" value="LPXTG_anchor"/>
</dbReference>
<feature type="transmembrane region" description="Helical" evidence="7">
    <location>
        <begin position="859"/>
        <end position="877"/>
    </location>
</feature>
<feature type="compositionally biased region" description="Low complexity" evidence="6">
    <location>
        <begin position="786"/>
        <end position="804"/>
    </location>
</feature>
<dbReference type="GO" id="GO:0005518">
    <property type="term" value="F:collagen binding"/>
    <property type="evidence" value="ECO:0007669"/>
    <property type="project" value="InterPro"/>
</dbReference>
<name>A0A4Z0JM33_9LACO</name>
<feature type="domain" description="Gram-positive cocci surface proteins LPxTG" evidence="9">
    <location>
        <begin position="850"/>
        <end position="884"/>
    </location>
</feature>
<keyword evidence="7" id="KW-0812">Transmembrane</keyword>
<keyword evidence="3" id="KW-0964">Secreted</keyword>
<dbReference type="SUPFAM" id="SSF49401">
    <property type="entry name" value="Bacterial adhesins"/>
    <property type="match status" value="2"/>
</dbReference>
<dbReference type="Proteomes" id="UP000298021">
    <property type="component" value="Unassembled WGS sequence"/>
</dbReference>
<feature type="region of interest" description="Disordered" evidence="6">
    <location>
        <begin position="330"/>
        <end position="357"/>
    </location>
</feature>
<dbReference type="AlphaFoldDB" id="A0A4Z0JM33"/>
<feature type="chain" id="PRO_5021476239" evidence="8">
    <location>
        <begin position="30"/>
        <end position="884"/>
    </location>
</feature>
<dbReference type="RefSeq" id="WP_135372694.1">
    <property type="nucleotide sequence ID" value="NZ_RKLY01000014.1"/>
</dbReference>
<comment type="caution">
    <text evidence="10">The sequence shown here is derived from an EMBL/GenBank/DDBJ whole genome shotgun (WGS) entry which is preliminary data.</text>
</comment>
<dbReference type="InterPro" id="IPR008456">
    <property type="entry name" value="Collagen-bd_dom"/>
</dbReference>
<feature type="compositionally biased region" description="Basic and acidic residues" evidence="6">
    <location>
        <begin position="738"/>
        <end position="759"/>
    </location>
</feature>
<evidence type="ECO:0000256" key="3">
    <source>
        <dbReference type="ARBA" id="ARBA00022525"/>
    </source>
</evidence>
<evidence type="ECO:0000313" key="11">
    <source>
        <dbReference type="Proteomes" id="UP000298021"/>
    </source>
</evidence>
<dbReference type="InterPro" id="IPR008966">
    <property type="entry name" value="Adhesion_dom_sf"/>
</dbReference>
<comment type="subcellular location">
    <subcellularLocation>
        <location evidence="1">Secreted</location>
        <location evidence="1">Cell wall</location>
        <topology evidence="1">Peptidoglycan-anchor</topology>
    </subcellularLocation>
</comment>
<dbReference type="EMBL" id="RKLY01000014">
    <property type="protein sequence ID" value="TGD23173.1"/>
    <property type="molecule type" value="Genomic_DNA"/>
</dbReference>
<keyword evidence="7" id="KW-0472">Membrane</keyword>
<protein>
    <submittedName>
        <fullName evidence="10">Cna B-type domain-containing protein</fullName>
    </submittedName>
</protein>
<evidence type="ECO:0000256" key="8">
    <source>
        <dbReference type="SAM" id="SignalP"/>
    </source>
</evidence>
<feature type="compositionally biased region" description="Polar residues" evidence="6">
    <location>
        <begin position="330"/>
        <end position="348"/>
    </location>
</feature>
<keyword evidence="2" id="KW-0134">Cell wall</keyword>
<dbReference type="CDD" id="cd00222">
    <property type="entry name" value="CollagenBindB"/>
    <property type="match status" value="4"/>
</dbReference>
<evidence type="ECO:0000256" key="1">
    <source>
        <dbReference type="ARBA" id="ARBA00004168"/>
    </source>
</evidence>
<dbReference type="PANTHER" id="PTHR10068">
    <property type="entry name" value="BONE MARROW PROTEOGLYCAN"/>
    <property type="match status" value="1"/>
</dbReference>
<dbReference type="Pfam" id="PF05738">
    <property type="entry name" value="Cna_B"/>
    <property type="match status" value="4"/>
</dbReference>
<keyword evidence="4 8" id="KW-0732">Signal</keyword>
<dbReference type="GO" id="GO:0007155">
    <property type="term" value="P:cell adhesion"/>
    <property type="evidence" value="ECO:0007669"/>
    <property type="project" value="InterPro"/>
</dbReference>
<keyword evidence="7" id="KW-1133">Transmembrane helix</keyword>
<feature type="compositionally biased region" description="Low complexity" evidence="6">
    <location>
        <begin position="763"/>
        <end position="778"/>
    </location>
</feature>
<keyword evidence="5" id="KW-0572">Peptidoglycan-anchor</keyword>
<evidence type="ECO:0000256" key="2">
    <source>
        <dbReference type="ARBA" id="ARBA00022512"/>
    </source>
</evidence>
<gene>
    <name evidence="10" type="ORF">EGT49_06600</name>
</gene>
<dbReference type="Pfam" id="PF17961">
    <property type="entry name" value="Big_8"/>
    <property type="match status" value="1"/>
</dbReference>
<dbReference type="Gene3D" id="2.60.40.1140">
    <property type="entry name" value="Collagen-binding surface protein Cna, B-type domain"/>
    <property type="match status" value="4"/>
</dbReference>
<dbReference type="Gene3D" id="2.60.40.1280">
    <property type="match status" value="1"/>
</dbReference>
<accession>A0A4Z0JM33</accession>
<dbReference type="Gene3D" id="2.60.40.740">
    <property type="match status" value="1"/>
</dbReference>
<dbReference type="InterPro" id="IPR011252">
    <property type="entry name" value="Fibrogen-bd_dom1"/>
</dbReference>
<dbReference type="PROSITE" id="PS50847">
    <property type="entry name" value="GRAM_POS_ANCHORING"/>
    <property type="match status" value="1"/>
</dbReference>
<feature type="region of interest" description="Disordered" evidence="6">
    <location>
        <begin position="728"/>
        <end position="853"/>
    </location>
</feature>
<organism evidence="10 11">
    <name type="scientific">Companilactobacillus suantsaicola</name>
    <dbReference type="NCBI Taxonomy" id="2487723"/>
    <lineage>
        <taxon>Bacteria</taxon>
        <taxon>Bacillati</taxon>
        <taxon>Bacillota</taxon>
        <taxon>Bacilli</taxon>
        <taxon>Lactobacillales</taxon>
        <taxon>Lactobacillaceae</taxon>
        <taxon>Companilactobacillus</taxon>
    </lineage>
</organism>
<evidence type="ECO:0000259" key="9">
    <source>
        <dbReference type="PROSITE" id="PS50847"/>
    </source>
</evidence>
<evidence type="ECO:0000256" key="6">
    <source>
        <dbReference type="SAM" id="MobiDB-lite"/>
    </source>
</evidence>
<dbReference type="OrthoDB" id="1744455at2"/>
<dbReference type="Pfam" id="PF05737">
    <property type="entry name" value="Collagen_bind"/>
    <property type="match status" value="1"/>
</dbReference>
<dbReference type="InterPro" id="IPR041171">
    <property type="entry name" value="SDR_Ig"/>
</dbReference>
<dbReference type="InterPro" id="IPR008454">
    <property type="entry name" value="Collagen-bd_Cna-like_B-typ_dom"/>
</dbReference>
<feature type="signal peptide" evidence="8">
    <location>
        <begin position="1"/>
        <end position="29"/>
    </location>
</feature>
<sequence>MFKKGKNIFSLLVIILSVFMNSSITTVMAADNSTDYGDQFITSASLKNLTTGEEPVTSSNINDSLQATWNFAIPQGKGIKAGDTMTVKIPEALVLNNDISGVLIKDSKTETVIANLAATRSDKKIRLTFTADAQAADNVGNISGSFQLTTGWDKNFITTQKDVPIVWTSNGSTSDPNTGTTINVDTGTGPAKNEVLYKWGSYEETGSNKILWQVRVNYEGNSTPNAINNAVYKDIVGANQKLVPDSIHVYNVKYRPNSYNYDLGSELDFSVITDTSDSGFNVNFGNISSAYFIEYETEQTDNGVSFNYSNTGILNGNNQTLATIPITSPDNNASGSANTSENTASVTGTKKWVGGTETDRPNSIQIDLYANDEKVQSTTTDQSKNWQFSFTNLKRFSANGTRVVYSVKEANVPENYNSSVTSNGEVTNNAKDHPIYNYTITNTYKSVTPPVETTDYKVSKVWDDNNNSDKIRPESVNVQLLDSNDKVVDTATLNTKNNWTYTWKKLTKADYHVAETKVDGYSTSIKASDNAAVITNTHKVTPVPKKTSFTVTKKWSGDTNASRPKSVSVQLTANGKAYGDPVTLNSDNNWTYTWNDLSKDSKYSVTEQAVSGYTANVDVTDNQHAIITNTKKPSTVVPPTTKSFTVKKVWNDQDNKDGLRPNEVTVHLLVDGKASAKVVLNAKNNWEYTWKDLAADKKYSVSEDQVPDYLTNIDLIDDNNVQIVNTHSPKVTPAEPAPKPDPDPNPGEPKDPNEPKEPETPIDPETPTIPTEPSVPTTPEEPKNPETPTTPVTPETPVVPDNPLLPDPDPDPEIPSTPSTNENHNPLLPRVPDTSTNQTNVPHQNSHDTLPQTGSPATWLYTILGLILLDLIGIFILNRATKKA</sequence>
<dbReference type="PANTHER" id="PTHR10068:SF14">
    <property type="entry name" value="CELL WALL ADHESIN EAP1"/>
    <property type="match status" value="1"/>
</dbReference>
<evidence type="ECO:0000256" key="7">
    <source>
        <dbReference type="SAM" id="Phobius"/>
    </source>
</evidence>
<keyword evidence="11" id="KW-1185">Reference proteome</keyword>
<evidence type="ECO:0000256" key="5">
    <source>
        <dbReference type="ARBA" id="ARBA00023088"/>
    </source>
</evidence>
<proteinExistence type="predicted"/>
<evidence type="ECO:0000313" key="10">
    <source>
        <dbReference type="EMBL" id="TGD23173.1"/>
    </source>
</evidence>